<comment type="caution">
    <text evidence="2">The sequence shown here is derived from an EMBL/GenBank/DDBJ whole genome shotgun (WGS) entry which is preliminary data.</text>
</comment>
<dbReference type="EMBL" id="BQNB010013433">
    <property type="protein sequence ID" value="GJT15910.1"/>
    <property type="molecule type" value="Genomic_DNA"/>
</dbReference>
<evidence type="ECO:0000313" key="3">
    <source>
        <dbReference type="Proteomes" id="UP001151760"/>
    </source>
</evidence>
<evidence type="ECO:0000256" key="1">
    <source>
        <dbReference type="SAM" id="MobiDB-lite"/>
    </source>
</evidence>
<gene>
    <name evidence="2" type="ORF">Tco_0874616</name>
</gene>
<dbReference type="Proteomes" id="UP001151760">
    <property type="component" value="Unassembled WGS sequence"/>
</dbReference>
<keyword evidence="3" id="KW-1185">Reference proteome</keyword>
<proteinExistence type="predicted"/>
<reference evidence="2" key="2">
    <citation type="submission" date="2022-01" db="EMBL/GenBank/DDBJ databases">
        <authorList>
            <person name="Yamashiro T."/>
            <person name="Shiraishi A."/>
            <person name="Satake H."/>
            <person name="Nakayama K."/>
        </authorList>
    </citation>
    <scope>NUCLEOTIDE SEQUENCE</scope>
</reference>
<reference evidence="2" key="1">
    <citation type="journal article" date="2022" name="Int. J. Mol. Sci.">
        <title>Draft Genome of Tanacetum Coccineum: Genomic Comparison of Closely Related Tanacetum-Family Plants.</title>
        <authorList>
            <person name="Yamashiro T."/>
            <person name="Shiraishi A."/>
            <person name="Nakayama K."/>
            <person name="Satake H."/>
        </authorList>
    </citation>
    <scope>NUCLEOTIDE SEQUENCE</scope>
</reference>
<feature type="region of interest" description="Disordered" evidence="1">
    <location>
        <begin position="156"/>
        <end position="176"/>
    </location>
</feature>
<accession>A0ABQ5BM40</accession>
<sequence>MITPHPTPFLDTTPCTGVLVPFVIISDSDDKITTLPVRPTPSSPDRTLALYGYPLDSGDDSSDEDLKHHAETLQVSLGAARMDVRDLIESHEADEFEMAELRSRAQDIEASFWDFERHIIVAQRVVNAIETIAIYEAKARVARDLMNQVERQEEKVAENASNKRKWKGNHNNNNYNQNKRHEVARVYTVRPTDKGKYAGNLPHCKPLPEQQTRKTTRGTHLPTLVVDKKGIIGMNV</sequence>
<protein>
    <submittedName>
        <fullName evidence="2">Uncharacterized protein</fullName>
    </submittedName>
</protein>
<feature type="region of interest" description="Disordered" evidence="1">
    <location>
        <begin position="195"/>
        <end position="216"/>
    </location>
</feature>
<organism evidence="2 3">
    <name type="scientific">Tanacetum coccineum</name>
    <dbReference type="NCBI Taxonomy" id="301880"/>
    <lineage>
        <taxon>Eukaryota</taxon>
        <taxon>Viridiplantae</taxon>
        <taxon>Streptophyta</taxon>
        <taxon>Embryophyta</taxon>
        <taxon>Tracheophyta</taxon>
        <taxon>Spermatophyta</taxon>
        <taxon>Magnoliopsida</taxon>
        <taxon>eudicotyledons</taxon>
        <taxon>Gunneridae</taxon>
        <taxon>Pentapetalae</taxon>
        <taxon>asterids</taxon>
        <taxon>campanulids</taxon>
        <taxon>Asterales</taxon>
        <taxon>Asteraceae</taxon>
        <taxon>Asteroideae</taxon>
        <taxon>Anthemideae</taxon>
        <taxon>Anthemidinae</taxon>
        <taxon>Tanacetum</taxon>
    </lineage>
</organism>
<name>A0ABQ5BM40_9ASTR</name>
<evidence type="ECO:0000313" key="2">
    <source>
        <dbReference type="EMBL" id="GJT15910.1"/>
    </source>
</evidence>